<dbReference type="GO" id="GO:0003676">
    <property type="term" value="F:nucleic acid binding"/>
    <property type="evidence" value="ECO:0007669"/>
    <property type="project" value="InterPro"/>
</dbReference>
<accession>A0AAV1AT69</accession>
<keyword evidence="2 4" id="KW-0863">Zinc-finger</keyword>
<dbReference type="PANTHER" id="PTHR33680:SF1">
    <property type="entry name" value="OS05G0489500 PROTEIN"/>
    <property type="match status" value="1"/>
</dbReference>
<dbReference type="PROSITE" id="PS50158">
    <property type="entry name" value="ZF_CCHC"/>
    <property type="match status" value="1"/>
</dbReference>
<evidence type="ECO:0000259" key="7">
    <source>
        <dbReference type="PROSITE" id="PS50158"/>
    </source>
</evidence>
<evidence type="ECO:0000256" key="6">
    <source>
        <dbReference type="SAM" id="MobiDB-lite"/>
    </source>
</evidence>
<protein>
    <recommendedName>
        <fullName evidence="11">CCHC-type domain-containing protein</fullName>
    </recommendedName>
</protein>
<evidence type="ECO:0000313" key="10">
    <source>
        <dbReference type="Proteomes" id="UP001157006"/>
    </source>
</evidence>
<evidence type="ECO:0000256" key="4">
    <source>
        <dbReference type="PROSITE-ProRule" id="PRU00047"/>
    </source>
</evidence>
<name>A0AAV1AT69_VICFA</name>
<keyword evidence="1" id="KW-0479">Metal-binding</keyword>
<feature type="region of interest" description="Disordered" evidence="6">
    <location>
        <begin position="1"/>
        <end position="71"/>
    </location>
</feature>
<keyword evidence="10" id="KW-1185">Reference proteome</keyword>
<evidence type="ECO:0000256" key="3">
    <source>
        <dbReference type="ARBA" id="ARBA00022833"/>
    </source>
</evidence>
<sequence>MITQPSTSKPTSLSTTTLPPPSPPPSLQQNSPKRKREMCEPPQQITTLRSTSTRFQFHPTTPEKSSRYSPNSNPLNNNCFKCHQPGHWASVCPLKSSKSKPHFRSQVSPSQQIYCRCGHGFCEVKTSHSDKNYDRDYFTCPIKRGACCSTFVKWCDDPINESDLQPPLIKYPECDCGAGVCRKVMETEEGSRRVKSYFACPIKQSHGSCGYRVWEDEVLSTASIDELVNNPSVVPIRQSKQRSLNGFFTGGQTDTPVNDDLANDLADGSDLLLTTKRMRITDSSENPSPVTGSEILEGKSRGSSIEEVSLQDVGFPKIEFEDDLESINLASWAAVEAEASGISCRQSLFQNDTLAADASLGRLIFFHPTQSLKSPQPKPFFCCISPSLHPIEVPKQTSTLNSQSECNDLAIKTPNQCTQLSTDVVSPNRSQGSDSQVKARRQREVALFRQQRLLNDLEDLDFHQHESMRETAEAIFSMLNLLGFECKQFSDYVWNCINLATTMAEIDESMKNSPALEQHSKFLEEEKARLANIKDDYMKTETLLGESNQKRNLLSEDIAHLEATVLEKRNELKICELETLKVETQLDDLKRRMLEVDVTIKDKVRQAEAARKQIAKRDRKQVEAMTALEKAKHELVN</sequence>
<dbReference type="AlphaFoldDB" id="A0AAV1AT69"/>
<reference evidence="9 10" key="1">
    <citation type="submission" date="2023-01" db="EMBL/GenBank/DDBJ databases">
        <authorList>
            <person name="Kreplak J."/>
        </authorList>
    </citation>
    <scope>NUCLEOTIDE SEQUENCE [LARGE SCALE GENOMIC DNA]</scope>
</reference>
<dbReference type="InterPro" id="IPR001878">
    <property type="entry name" value="Znf_CCHC"/>
</dbReference>
<dbReference type="InterPro" id="IPR010666">
    <property type="entry name" value="Znf_GRF"/>
</dbReference>
<evidence type="ECO:0000256" key="2">
    <source>
        <dbReference type="ARBA" id="ARBA00022771"/>
    </source>
</evidence>
<feature type="compositionally biased region" description="Polar residues" evidence="6">
    <location>
        <begin position="43"/>
        <end position="71"/>
    </location>
</feature>
<dbReference type="Proteomes" id="UP001157006">
    <property type="component" value="Chromosome 5"/>
</dbReference>
<evidence type="ECO:0000259" key="8">
    <source>
        <dbReference type="PROSITE" id="PS51999"/>
    </source>
</evidence>
<proteinExistence type="predicted"/>
<dbReference type="SMART" id="SM00343">
    <property type="entry name" value="ZnF_C2HC"/>
    <property type="match status" value="1"/>
</dbReference>
<keyword evidence="3" id="KW-0862">Zinc</keyword>
<gene>
    <name evidence="9" type="ORF">VFH_V084480</name>
</gene>
<dbReference type="EMBL" id="OX451740">
    <property type="protein sequence ID" value="CAI8613520.1"/>
    <property type="molecule type" value="Genomic_DNA"/>
</dbReference>
<dbReference type="InterPro" id="IPR036875">
    <property type="entry name" value="Znf_CCHC_sf"/>
</dbReference>
<evidence type="ECO:0008006" key="11">
    <source>
        <dbReference type="Google" id="ProtNLM"/>
    </source>
</evidence>
<evidence type="ECO:0000256" key="5">
    <source>
        <dbReference type="SAM" id="Coils"/>
    </source>
</evidence>
<dbReference type="SUPFAM" id="SSF57756">
    <property type="entry name" value="Retrovirus zinc finger-like domains"/>
    <property type="match status" value="1"/>
</dbReference>
<dbReference type="PROSITE" id="PS51999">
    <property type="entry name" value="ZF_GRF"/>
    <property type="match status" value="1"/>
</dbReference>
<feature type="domain" description="CCHC-type" evidence="7">
    <location>
        <begin position="79"/>
        <end position="93"/>
    </location>
</feature>
<organism evidence="9 10">
    <name type="scientific">Vicia faba</name>
    <name type="common">Broad bean</name>
    <name type="synonym">Faba vulgaris</name>
    <dbReference type="NCBI Taxonomy" id="3906"/>
    <lineage>
        <taxon>Eukaryota</taxon>
        <taxon>Viridiplantae</taxon>
        <taxon>Streptophyta</taxon>
        <taxon>Embryophyta</taxon>
        <taxon>Tracheophyta</taxon>
        <taxon>Spermatophyta</taxon>
        <taxon>Magnoliopsida</taxon>
        <taxon>eudicotyledons</taxon>
        <taxon>Gunneridae</taxon>
        <taxon>Pentapetalae</taxon>
        <taxon>rosids</taxon>
        <taxon>fabids</taxon>
        <taxon>Fabales</taxon>
        <taxon>Fabaceae</taxon>
        <taxon>Papilionoideae</taxon>
        <taxon>50 kb inversion clade</taxon>
        <taxon>NPAAA clade</taxon>
        <taxon>Hologalegina</taxon>
        <taxon>IRL clade</taxon>
        <taxon>Fabeae</taxon>
        <taxon>Vicia</taxon>
    </lineage>
</organism>
<dbReference type="Gene3D" id="4.10.60.10">
    <property type="entry name" value="Zinc finger, CCHC-type"/>
    <property type="match status" value="1"/>
</dbReference>
<evidence type="ECO:0000313" key="9">
    <source>
        <dbReference type="EMBL" id="CAI8613520.1"/>
    </source>
</evidence>
<feature type="domain" description="GRF-type" evidence="8">
    <location>
        <begin position="174"/>
        <end position="218"/>
    </location>
</feature>
<dbReference type="Pfam" id="PF06839">
    <property type="entry name" value="Zn_ribbon_GRF"/>
    <property type="match status" value="1"/>
</dbReference>
<feature type="compositionally biased region" description="Low complexity" evidence="6">
    <location>
        <begin position="1"/>
        <end position="17"/>
    </location>
</feature>
<feature type="coiled-coil region" evidence="5">
    <location>
        <begin position="516"/>
        <end position="578"/>
    </location>
</feature>
<evidence type="ECO:0000256" key="1">
    <source>
        <dbReference type="ARBA" id="ARBA00022723"/>
    </source>
</evidence>
<keyword evidence="5" id="KW-0175">Coiled coil</keyword>
<dbReference type="PANTHER" id="PTHR33680">
    <property type="entry name" value="OS07G0190500 PROTEIN"/>
    <property type="match status" value="1"/>
</dbReference>
<dbReference type="GO" id="GO:0008270">
    <property type="term" value="F:zinc ion binding"/>
    <property type="evidence" value="ECO:0007669"/>
    <property type="project" value="UniProtKB-KW"/>
</dbReference>